<proteinExistence type="predicted"/>
<dbReference type="OrthoDB" id="1442048at2"/>
<dbReference type="Pfam" id="PF08308">
    <property type="entry name" value="PEGA"/>
    <property type="match status" value="1"/>
</dbReference>
<evidence type="ECO:0000256" key="1">
    <source>
        <dbReference type="SAM" id="Coils"/>
    </source>
</evidence>
<evidence type="ECO:0000256" key="2">
    <source>
        <dbReference type="SAM" id="SignalP"/>
    </source>
</evidence>
<sequence length="172" mass="19176">MGFTSPSVRAIVTSTLALTLLLSSCSSATLIQSSPSGAHVYLNDQYVGTTPYQHEDTKVSGTRTPLRLELEGYEPLQTWLVRNEEADAGAIIGGIFFMFPFIWTLGYLPEHTYELQPLLQEPLPQEPMPAVGNDASQTMEEKLRALKKLREEDLITEEEYEAARKKALGIEE</sequence>
<dbReference type="AlphaFoldDB" id="A0A1G9P9D8"/>
<feature type="chain" id="PRO_5011586431" evidence="2">
    <location>
        <begin position="29"/>
        <end position="172"/>
    </location>
</feature>
<keyword evidence="5" id="KW-1185">Reference proteome</keyword>
<feature type="signal peptide" evidence="2">
    <location>
        <begin position="1"/>
        <end position="28"/>
    </location>
</feature>
<organism evidence="4 5">
    <name type="scientific">Catalinimonas alkaloidigena</name>
    <dbReference type="NCBI Taxonomy" id="1075417"/>
    <lineage>
        <taxon>Bacteria</taxon>
        <taxon>Pseudomonadati</taxon>
        <taxon>Bacteroidota</taxon>
        <taxon>Cytophagia</taxon>
        <taxon>Cytophagales</taxon>
        <taxon>Catalimonadaceae</taxon>
        <taxon>Catalinimonas</taxon>
    </lineage>
</organism>
<keyword evidence="2" id="KW-0732">Signal</keyword>
<evidence type="ECO:0000313" key="4">
    <source>
        <dbReference type="EMBL" id="SDL95416.1"/>
    </source>
</evidence>
<evidence type="ECO:0000259" key="3">
    <source>
        <dbReference type="Pfam" id="PF08308"/>
    </source>
</evidence>
<feature type="coiled-coil region" evidence="1">
    <location>
        <begin position="132"/>
        <end position="166"/>
    </location>
</feature>
<keyword evidence="1" id="KW-0175">Coiled coil</keyword>
<dbReference type="Proteomes" id="UP000198510">
    <property type="component" value="Unassembled WGS sequence"/>
</dbReference>
<evidence type="ECO:0000313" key="5">
    <source>
        <dbReference type="Proteomes" id="UP000198510"/>
    </source>
</evidence>
<dbReference type="EMBL" id="FNFO01000009">
    <property type="protein sequence ID" value="SDL95416.1"/>
    <property type="molecule type" value="Genomic_DNA"/>
</dbReference>
<feature type="domain" description="PEGA" evidence="3">
    <location>
        <begin position="30"/>
        <end position="78"/>
    </location>
</feature>
<name>A0A1G9P9D8_9BACT</name>
<dbReference type="InterPro" id="IPR013229">
    <property type="entry name" value="PEGA"/>
</dbReference>
<protein>
    <submittedName>
        <fullName evidence="4">PEGA domain-containing protein</fullName>
    </submittedName>
</protein>
<dbReference type="RefSeq" id="WP_089685634.1">
    <property type="nucleotide sequence ID" value="NZ_FNFO01000009.1"/>
</dbReference>
<accession>A0A1G9P9D8</accession>
<gene>
    <name evidence="4" type="ORF">SAMN05421823_109124</name>
</gene>
<reference evidence="4 5" key="1">
    <citation type="submission" date="2016-10" db="EMBL/GenBank/DDBJ databases">
        <authorList>
            <person name="de Groot N.N."/>
        </authorList>
    </citation>
    <scope>NUCLEOTIDE SEQUENCE [LARGE SCALE GENOMIC DNA]</scope>
    <source>
        <strain evidence="4 5">DSM 25186</strain>
    </source>
</reference>